<dbReference type="Proteomes" id="UP001604336">
    <property type="component" value="Unassembled WGS sequence"/>
</dbReference>
<dbReference type="InterPro" id="IPR054722">
    <property type="entry name" value="PolX-like_BBD"/>
</dbReference>
<name>A0ABD1QGA8_9LAMI</name>
<protein>
    <submittedName>
        <fullName evidence="2">Zinc finger protein</fullName>
    </submittedName>
</protein>
<comment type="caution">
    <text evidence="2">The sequence shown here is derived from an EMBL/GenBank/DDBJ whole genome shotgun (WGS) entry which is preliminary data.</text>
</comment>
<dbReference type="Pfam" id="PF22936">
    <property type="entry name" value="Pol_BBD"/>
    <property type="match status" value="1"/>
</dbReference>
<evidence type="ECO:0000313" key="3">
    <source>
        <dbReference type="Proteomes" id="UP001604336"/>
    </source>
</evidence>
<proteinExistence type="predicted"/>
<accession>A0ABD1QGA8</accession>
<evidence type="ECO:0000259" key="1">
    <source>
        <dbReference type="Pfam" id="PF22936"/>
    </source>
</evidence>
<organism evidence="2 3">
    <name type="scientific">Abeliophyllum distichum</name>
    <dbReference type="NCBI Taxonomy" id="126358"/>
    <lineage>
        <taxon>Eukaryota</taxon>
        <taxon>Viridiplantae</taxon>
        <taxon>Streptophyta</taxon>
        <taxon>Embryophyta</taxon>
        <taxon>Tracheophyta</taxon>
        <taxon>Spermatophyta</taxon>
        <taxon>Magnoliopsida</taxon>
        <taxon>eudicotyledons</taxon>
        <taxon>Gunneridae</taxon>
        <taxon>Pentapetalae</taxon>
        <taxon>asterids</taxon>
        <taxon>lamiids</taxon>
        <taxon>Lamiales</taxon>
        <taxon>Oleaceae</taxon>
        <taxon>Forsythieae</taxon>
        <taxon>Abeliophyllum</taxon>
    </lineage>
</organism>
<dbReference type="AlphaFoldDB" id="A0ABD1QGA8"/>
<reference evidence="3" key="1">
    <citation type="submission" date="2024-07" db="EMBL/GenBank/DDBJ databases">
        <title>Two chromosome-level genome assemblies of Korean endemic species Abeliophyllum distichum and Forsythia ovata (Oleaceae).</title>
        <authorList>
            <person name="Jang H."/>
        </authorList>
    </citation>
    <scope>NUCLEOTIDE SEQUENCE [LARGE SCALE GENOMIC DNA]</scope>
</reference>
<evidence type="ECO:0000313" key="2">
    <source>
        <dbReference type="EMBL" id="KAL2475263.1"/>
    </source>
</evidence>
<sequence>MEGEVEVEGVQTSEEKQEVEAELEGQMTLHCQSNIKIDDQAWYADSGASHHVTTDKENVDEVKEYGWKKKMVVGNGTSLQIFHIGTKSFDVKSDKTLVLHVPKIKKNLISVSKLTTDNNVSVEFFPNGCVVNDLPTRKVMLQGKLENGLYQLNLPNHDSRHQNSSSTIHHQSNINHTLLNISLNKSVESTSNKSLESKAVV</sequence>
<keyword evidence="3" id="KW-1185">Reference proteome</keyword>
<feature type="domain" description="Retrovirus-related Pol polyprotein from transposon TNT 1-94-like beta-barrel" evidence="1">
    <location>
        <begin position="42"/>
        <end position="116"/>
    </location>
</feature>
<gene>
    <name evidence="2" type="ORF">Adt_35999</name>
</gene>
<dbReference type="EMBL" id="JBFOLK010000011">
    <property type="protein sequence ID" value="KAL2475263.1"/>
    <property type="molecule type" value="Genomic_DNA"/>
</dbReference>